<feature type="binding site" evidence="6">
    <location>
        <position position="51"/>
    </location>
    <ligand>
        <name>ATP</name>
        <dbReference type="ChEBI" id="CHEBI:30616"/>
    </ligand>
</feature>
<organism evidence="12 13">
    <name type="scientific">Candidatus Oscillibacter excrementigallinarum</name>
    <dbReference type="NCBI Taxonomy" id="2838716"/>
    <lineage>
        <taxon>Bacteria</taxon>
        <taxon>Bacillati</taxon>
        <taxon>Bacillota</taxon>
        <taxon>Clostridia</taxon>
        <taxon>Eubacteriales</taxon>
        <taxon>Oscillospiraceae</taxon>
        <taxon>Oscillibacter</taxon>
    </lineage>
</organism>
<evidence type="ECO:0000256" key="5">
    <source>
        <dbReference type="ARBA" id="ARBA00022840"/>
    </source>
</evidence>
<evidence type="ECO:0000256" key="4">
    <source>
        <dbReference type="ARBA" id="ARBA00022777"/>
    </source>
</evidence>
<feature type="binding site" evidence="6">
    <location>
        <position position="559"/>
    </location>
    <ligand>
        <name>ATP</name>
        <dbReference type="ChEBI" id="CHEBI:30616"/>
    </ligand>
</feature>
<feature type="binding site" evidence="6">
    <location>
        <position position="403"/>
    </location>
    <ligand>
        <name>Mg(2+)</name>
        <dbReference type="ChEBI" id="CHEBI:18420"/>
    </ligand>
</feature>
<dbReference type="Pfam" id="PF02503">
    <property type="entry name" value="PP_kinase"/>
    <property type="match status" value="1"/>
</dbReference>
<comment type="catalytic activity">
    <reaction evidence="6 7">
        <text>[phosphate](n) + ATP = [phosphate](n+1) + ADP</text>
        <dbReference type="Rhea" id="RHEA:19573"/>
        <dbReference type="Rhea" id="RHEA-COMP:9859"/>
        <dbReference type="Rhea" id="RHEA-COMP:14280"/>
        <dbReference type="ChEBI" id="CHEBI:16838"/>
        <dbReference type="ChEBI" id="CHEBI:30616"/>
        <dbReference type="ChEBI" id="CHEBI:456216"/>
        <dbReference type="EC" id="2.7.4.1"/>
    </reaction>
</comment>
<keyword evidence="2 6" id="KW-0808">Transferase</keyword>
<dbReference type="PANTHER" id="PTHR30218:SF0">
    <property type="entry name" value="POLYPHOSPHATE KINASE"/>
    <property type="match status" value="1"/>
</dbReference>
<dbReference type="NCBIfam" id="NF003917">
    <property type="entry name" value="PRK05443.1-1"/>
    <property type="match status" value="1"/>
</dbReference>
<dbReference type="InterPro" id="IPR041108">
    <property type="entry name" value="PP_kinase_C_1"/>
</dbReference>
<comment type="cofactor">
    <cofactor evidence="6">
        <name>Mg(2+)</name>
        <dbReference type="ChEBI" id="CHEBI:18420"/>
    </cofactor>
</comment>
<dbReference type="InterPro" id="IPR003414">
    <property type="entry name" value="PP_kinase"/>
</dbReference>
<proteinExistence type="inferred from homology"/>
<sequence>MSQTAERWDLSYTQNRELSWLAFDQRVLEEAADPTVPLMERFRFLSIFTSNLDEFFMVRVGSLTDLALVAPNSQENKGGLSPAEQLRRIYAAVVPLIRRRDQVYQDLMRALAEHGVVDVPYKDLKNGEREYVRTWYKETMRPLLMPQIIDTSHPFPHLKNKTLYAAALLREGDKRRLGIVGVPDVVPPIVLLPGRPGAFVRTEDILAHHLRKIFKIYQIEEQAVVSVTRNADLSYDEAMDQEDLDLRTQMTKLLRQRERLAPVRLEMQGEAPALRTMLLQRLKLAPEQSYVCACPLVLKYAYQLDSLDSGLFYPPHAPAYPAYLDREVPMWEQIRQRDVLLFYPYHSMQPFLDLLRQSAADPAVVSIQMTIYRVAKKSAVIKHLCAAAENGKAVTVLVELRARFDEGNNITWAQELEEAGCRVIYGPAGYKCHGKICLITRQEKNGLSYVTQIGTGNYNEKTAALYTDFSLMTADRDLAADGVAFFQNMLIGDLRGSYDKLLVAPVSLKQTLLRLIDGEIARGERGRIILKTNAVTERELIDKLAEASQAGVRIDLIVRGICCLVPGVPGKTDHITVTSVVGQFLEHSRIYCFGEGALLQMYLSSADIMTRNQERRVEIACPVESREVQDFLSDYLARLLGDNVKARHLLPDGQFVRAEVKDGPVVSVQQYYLDNPPQLQATEQPKRGHGWKLSSLFRRKK</sequence>
<dbReference type="SUPFAM" id="SSF140356">
    <property type="entry name" value="PPK N-terminal domain-like"/>
    <property type="match status" value="1"/>
</dbReference>
<dbReference type="GO" id="GO:0008976">
    <property type="term" value="F:polyphosphate kinase activity"/>
    <property type="evidence" value="ECO:0007669"/>
    <property type="project" value="UniProtKB-UniRule"/>
</dbReference>
<feature type="binding site" evidence="6">
    <location>
        <position position="466"/>
    </location>
    <ligand>
        <name>ATP</name>
        <dbReference type="ChEBI" id="CHEBI:30616"/>
    </ligand>
</feature>
<evidence type="ECO:0000256" key="3">
    <source>
        <dbReference type="ARBA" id="ARBA00022741"/>
    </source>
</evidence>
<evidence type="ECO:0000313" key="12">
    <source>
        <dbReference type="EMBL" id="HJB13711.1"/>
    </source>
</evidence>
<dbReference type="SUPFAM" id="SSF143724">
    <property type="entry name" value="PHP14-like"/>
    <property type="match status" value="1"/>
</dbReference>
<accession>A0A9D2LJZ0</accession>
<evidence type="ECO:0000259" key="9">
    <source>
        <dbReference type="Pfam" id="PF13089"/>
    </source>
</evidence>
<dbReference type="Gene3D" id="3.30.1840.10">
    <property type="entry name" value="Polyphosphate kinase middle domain"/>
    <property type="match status" value="1"/>
</dbReference>
<keyword evidence="6" id="KW-0460">Magnesium</keyword>
<dbReference type="InterPro" id="IPR024953">
    <property type="entry name" value="PP_kinase_middle"/>
</dbReference>
<dbReference type="GO" id="GO:0046872">
    <property type="term" value="F:metal ion binding"/>
    <property type="evidence" value="ECO:0007669"/>
    <property type="project" value="UniProtKB-KW"/>
</dbReference>
<evidence type="ECO:0000259" key="10">
    <source>
        <dbReference type="Pfam" id="PF13090"/>
    </source>
</evidence>
<dbReference type="InterPro" id="IPR025198">
    <property type="entry name" value="PPK_N_dom"/>
</dbReference>
<feature type="binding site" evidence="6">
    <location>
        <position position="587"/>
    </location>
    <ligand>
        <name>ATP</name>
        <dbReference type="ChEBI" id="CHEBI:30616"/>
    </ligand>
</feature>
<evidence type="ECO:0000256" key="7">
    <source>
        <dbReference type="RuleBase" id="RU003800"/>
    </source>
</evidence>
<reference evidence="12" key="1">
    <citation type="journal article" date="2021" name="PeerJ">
        <title>Extensive microbial diversity within the chicken gut microbiome revealed by metagenomics and culture.</title>
        <authorList>
            <person name="Gilroy R."/>
            <person name="Ravi A."/>
            <person name="Getino M."/>
            <person name="Pursley I."/>
            <person name="Horton D.L."/>
            <person name="Alikhan N.F."/>
            <person name="Baker D."/>
            <person name="Gharbi K."/>
            <person name="Hall N."/>
            <person name="Watson M."/>
            <person name="Adriaenssens E.M."/>
            <person name="Foster-Nyarko E."/>
            <person name="Jarju S."/>
            <person name="Secka A."/>
            <person name="Antonio M."/>
            <person name="Oren A."/>
            <person name="Chaudhuri R.R."/>
            <person name="La Ragione R."/>
            <person name="Hildebrand F."/>
            <person name="Pallen M.J."/>
        </authorList>
    </citation>
    <scope>NUCLEOTIDE SEQUENCE</scope>
    <source>
        <strain evidence="12">ChiBcec18-1249</strain>
    </source>
</reference>
<dbReference type="Pfam" id="PF17941">
    <property type="entry name" value="PP_kinase_C_1"/>
    <property type="match status" value="1"/>
</dbReference>
<keyword evidence="3 6" id="KW-0547">Nucleotide-binding</keyword>
<evidence type="ECO:0000259" key="8">
    <source>
        <dbReference type="Pfam" id="PF02503"/>
    </source>
</evidence>
<comment type="PTM">
    <text evidence="6 7">An intermediate of this reaction is the autophosphorylated ppk in which a phosphate is covalently linked to a histidine residue through a N-P bond.</text>
</comment>
<dbReference type="EMBL" id="DWZJ01000072">
    <property type="protein sequence ID" value="HJB13711.1"/>
    <property type="molecule type" value="Genomic_DNA"/>
</dbReference>
<evidence type="ECO:0000256" key="2">
    <source>
        <dbReference type="ARBA" id="ARBA00022679"/>
    </source>
</evidence>
<gene>
    <name evidence="12" type="primary">ppk1</name>
    <name evidence="6" type="synonym">ppk</name>
    <name evidence="12" type="ORF">H9787_08360</name>
</gene>
<evidence type="ECO:0000256" key="1">
    <source>
        <dbReference type="ARBA" id="ARBA00022553"/>
    </source>
</evidence>
<feature type="domain" description="Polyphosphate kinase middle" evidence="8">
    <location>
        <begin position="128"/>
        <end position="303"/>
    </location>
</feature>
<feature type="domain" description="Polyphosphate kinase C-terminal" evidence="11">
    <location>
        <begin position="330"/>
        <end position="489"/>
    </location>
</feature>
<reference evidence="12" key="2">
    <citation type="submission" date="2021-04" db="EMBL/GenBank/DDBJ databases">
        <authorList>
            <person name="Gilroy R."/>
        </authorList>
    </citation>
    <scope>NUCLEOTIDE SEQUENCE</scope>
    <source>
        <strain evidence="12">ChiBcec18-1249</strain>
    </source>
</reference>
<dbReference type="NCBIfam" id="TIGR03705">
    <property type="entry name" value="poly_P_kin"/>
    <property type="match status" value="1"/>
</dbReference>
<comment type="function">
    <text evidence="6 7">Catalyzes the reversible transfer of the terminal phosphate of ATP to form a long-chain polyphosphate (polyP).</text>
</comment>
<dbReference type="SUPFAM" id="SSF56024">
    <property type="entry name" value="Phospholipase D/nuclease"/>
    <property type="match status" value="2"/>
</dbReference>
<name>A0A9D2LJZ0_9FIRM</name>
<feature type="active site" description="Phosphohistidine intermediate" evidence="6">
    <location>
        <position position="433"/>
    </location>
</feature>
<dbReference type="InterPro" id="IPR025200">
    <property type="entry name" value="PPK_C_dom2"/>
</dbReference>
<dbReference type="NCBIfam" id="NF003921">
    <property type="entry name" value="PRK05443.2-2"/>
    <property type="match status" value="1"/>
</dbReference>
<feature type="domain" description="Polyphosphate kinase N-terminal" evidence="9">
    <location>
        <begin position="14"/>
        <end position="116"/>
    </location>
</feature>
<feature type="binding site" evidence="6">
    <location>
        <position position="373"/>
    </location>
    <ligand>
        <name>Mg(2+)</name>
        <dbReference type="ChEBI" id="CHEBI:18420"/>
    </ligand>
</feature>
<evidence type="ECO:0000259" key="11">
    <source>
        <dbReference type="Pfam" id="PF17941"/>
    </source>
</evidence>
<dbReference type="PIRSF" id="PIRSF015589">
    <property type="entry name" value="PP_kinase"/>
    <property type="match status" value="1"/>
</dbReference>
<keyword evidence="6" id="KW-0479">Metal-binding</keyword>
<dbReference type="Gene3D" id="3.30.870.10">
    <property type="entry name" value="Endonuclease Chain A"/>
    <property type="match status" value="2"/>
</dbReference>
<dbReference type="AlphaFoldDB" id="A0A9D2LJZ0"/>
<comment type="caution">
    <text evidence="12">The sequence shown here is derived from an EMBL/GenBank/DDBJ whole genome shotgun (WGS) entry which is preliminary data.</text>
</comment>
<evidence type="ECO:0000313" key="13">
    <source>
        <dbReference type="Proteomes" id="UP000823824"/>
    </source>
</evidence>
<keyword evidence="1 6" id="KW-0597">Phosphoprotein</keyword>
<dbReference type="Gene3D" id="1.20.58.310">
    <property type="entry name" value="Polyphosphate kinase N-terminal domain"/>
    <property type="match status" value="1"/>
</dbReference>
<keyword evidence="4 6" id="KW-0418">Kinase</keyword>
<dbReference type="GO" id="GO:0009358">
    <property type="term" value="C:polyphosphate kinase complex"/>
    <property type="evidence" value="ECO:0007669"/>
    <property type="project" value="InterPro"/>
</dbReference>
<dbReference type="HAMAP" id="MF_00347">
    <property type="entry name" value="Polyphosphate_kinase"/>
    <property type="match status" value="1"/>
</dbReference>
<dbReference type="InterPro" id="IPR036830">
    <property type="entry name" value="PP_kinase_middle_dom_sf"/>
</dbReference>
<dbReference type="Pfam" id="PF13090">
    <property type="entry name" value="PP_kinase_C"/>
    <property type="match status" value="1"/>
</dbReference>
<dbReference type="Pfam" id="PF13089">
    <property type="entry name" value="PP_kinase_N"/>
    <property type="match status" value="1"/>
</dbReference>
<dbReference type="GO" id="GO:0006799">
    <property type="term" value="P:polyphosphate biosynthetic process"/>
    <property type="evidence" value="ECO:0007669"/>
    <property type="project" value="UniProtKB-UniRule"/>
</dbReference>
<dbReference type="EC" id="2.7.4.1" evidence="6 7"/>
<dbReference type="PANTHER" id="PTHR30218">
    <property type="entry name" value="POLYPHOSPHATE KINASE"/>
    <property type="match status" value="1"/>
</dbReference>
<dbReference type="Proteomes" id="UP000823824">
    <property type="component" value="Unassembled WGS sequence"/>
</dbReference>
<evidence type="ECO:0000256" key="6">
    <source>
        <dbReference type="HAMAP-Rule" id="MF_00347"/>
    </source>
</evidence>
<feature type="domain" description="Polyphosphate kinase C-terminal" evidence="10">
    <location>
        <begin position="501"/>
        <end position="663"/>
    </location>
</feature>
<dbReference type="GO" id="GO:0005524">
    <property type="term" value="F:ATP binding"/>
    <property type="evidence" value="ECO:0007669"/>
    <property type="project" value="UniProtKB-KW"/>
</dbReference>
<keyword evidence="5 6" id="KW-0067">ATP-binding</keyword>
<dbReference type="InterPro" id="IPR036832">
    <property type="entry name" value="PPK_N_dom_sf"/>
</dbReference>
<comment type="similarity">
    <text evidence="6 7">Belongs to the polyphosphate kinase 1 (PPK1) family.</text>
</comment>
<protein>
    <recommendedName>
        <fullName evidence="6 7">Polyphosphate kinase</fullName>
        <ecNumber evidence="6 7">2.7.4.1</ecNumber>
    </recommendedName>
    <alternativeName>
        <fullName evidence="6">ATP-polyphosphate phosphotransferase</fullName>
    </alternativeName>
    <alternativeName>
        <fullName evidence="6">Polyphosphoric acid kinase</fullName>
    </alternativeName>
</protein>